<dbReference type="EMBL" id="CAJNOU010002557">
    <property type="protein sequence ID" value="CAF1331356.1"/>
    <property type="molecule type" value="Genomic_DNA"/>
</dbReference>
<keyword evidence="2" id="KW-0597">Phosphoprotein</keyword>
<evidence type="ECO:0000313" key="5">
    <source>
        <dbReference type="EMBL" id="CAF1331356.1"/>
    </source>
</evidence>
<gene>
    <name evidence="7" type="ORF">FNK824_LOCUS34735</name>
    <name evidence="6" type="ORF">OTI717_LOCUS31301</name>
    <name evidence="4" type="ORF">RFH988_LOCUS28078</name>
    <name evidence="5" type="ORF">SEV965_LOCUS27843</name>
</gene>
<dbReference type="SUPFAM" id="SSF47336">
    <property type="entry name" value="ACP-like"/>
    <property type="match status" value="1"/>
</dbReference>
<dbReference type="Pfam" id="PF00550">
    <property type="entry name" value="PP-binding"/>
    <property type="match status" value="1"/>
</dbReference>
<keyword evidence="1" id="KW-0596">Phosphopantetheine</keyword>
<evidence type="ECO:0000259" key="3">
    <source>
        <dbReference type="PROSITE" id="PS50075"/>
    </source>
</evidence>
<dbReference type="Proteomes" id="UP000663889">
    <property type="component" value="Unassembled WGS sequence"/>
</dbReference>
<evidence type="ECO:0000313" key="8">
    <source>
        <dbReference type="Proteomes" id="UP000663889"/>
    </source>
</evidence>
<evidence type="ECO:0000313" key="4">
    <source>
        <dbReference type="EMBL" id="CAF1268880.1"/>
    </source>
</evidence>
<dbReference type="PANTHER" id="PTHR43775">
    <property type="entry name" value="FATTY ACID SYNTHASE"/>
    <property type="match status" value="1"/>
</dbReference>
<dbReference type="Proteomes" id="UP000663823">
    <property type="component" value="Unassembled WGS sequence"/>
</dbReference>
<evidence type="ECO:0000313" key="6">
    <source>
        <dbReference type="EMBL" id="CAF4044370.1"/>
    </source>
</evidence>
<comment type="caution">
    <text evidence="5">The sequence shown here is derived from an EMBL/GenBank/DDBJ whole genome shotgun (WGS) entry which is preliminary data.</text>
</comment>
<sequence length="320" mass="36286">MSTFADIILPNVDIEVHKHENKYSANAHIDVVQVDVTNFEDVRDLIERFNRTPYPIRGIIHSAAVLEDHSLMKLTEENLTRVMCPKIRGAWNLHRASQLANVSLHFFVLFSSIRNHLLNFAAGSYNTGNQFLDILAYYRVKQLNLPALSISLPAVSGAGMFHRHRDSFSSVQTTIGFELVPTVGVFELIERFHANQKNNPCPIIFAVNWKKLYENYQTLVTYQLQKIVSEKHDIKDQLATSKVSSNHVGIGNLIYDCLETIIERTQITVARLLGATNVDHISIDRSLISQGMDSLAAVSLYQWIGQQTNIFIPLVDILDW</sequence>
<dbReference type="EMBL" id="CAJNOO010002446">
    <property type="protein sequence ID" value="CAF1268880.1"/>
    <property type="molecule type" value="Genomic_DNA"/>
</dbReference>
<dbReference type="PROSITE" id="PS50075">
    <property type="entry name" value="CARRIER"/>
    <property type="match status" value="1"/>
</dbReference>
<dbReference type="InterPro" id="IPR057326">
    <property type="entry name" value="KR_dom"/>
</dbReference>
<dbReference type="SMART" id="SM00823">
    <property type="entry name" value="PKS_PP"/>
    <property type="match status" value="1"/>
</dbReference>
<evidence type="ECO:0000256" key="1">
    <source>
        <dbReference type="ARBA" id="ARBA00022450"/>
    </source>
</evidence>
<dbReference type="SUPFAM" id="SSF51735">
    <property type="entry name" value="NAD(P)-binding Rossmann-fold domains"/>
    <property type="match status" value="1"/>
</dbReference>
<dbReference type="Proteomes" id="UP000663874">
    <property type="component" value="Unassembled WGS sequence"/>
</dbReference>
<name>A0A815FY09_9BILA</name>
<dbReference type="GO" id="GO:0006633">
    <property type="term" value="P:fatty acid biosynthetic process"/>
    <property type="evidence" value="ECO:0007669"/>
    <property type="project" value="TreeGrafter"/>
</dbReference>
<dbReference type="GO" id="GO:0004312">
    <property type="term" value="F:fatty acid synthase activity"/>
    <property type="evidence" value="ECO:0007669"/>
    <property type="project" value="TreeGrafter"/>
</dbReference>
<dbReference type="GO" id="GO:0031177">
    <property type="term" value="F:phosphopantetheine binding"/>
    <property type="evidence" value="ECO:0007669"/>
    <property type="project" value="InterPro"/>
</dbReference>
<accession>A0A815FY09</accession>
<dbReference type="InterPro" id="IPR036736">
    <property type="entry name" value="ACP-like_sf"/>
</dbReference>
<dbReference type="InterPro" id="IPR013968">
    <property type="entry name" value="PKS_KR"/>
</dbReference>
<dbReference type="InterPro" id="IPR050091">
    <property type="entry name" value="PKS_NRPS_Biosynth_Enz"/>
</dbReference>
<dbReference type="PANTHER" id="PTHR43775:SF37">
    <property type="entry name" value="SI:DKEY-61P9.11"/>
    <property type="match status" value="1"/>
</dbReference>
<evidence type="ECO:0000256" key="2">
    <source>
        <dbReference type="ARBA" id="ARBA00022553"/>
    </source>
</evidence>
<reference evidence="5" key="1">
    <citation type="submission" date="2021-02" db="EMBL/GenBank/DDBJ databases">
        <authorList>
            <person name="Nowell W R."/>
        </authorList>
    </citation>
    <scope>NUCLEOTIDE SEQUENCE</scope>
</reference>
<dbReference type="Gene3D" id="1.10.1200.10">
    <property type="entry name" value="ACP-like"/>
    <property type="match status" value="1"/>
</dbReference>
<proteinExistence type="predicted"/>
<dbReference type="Proteomes" id="UP000663882">
    <property type="component" value="Unassembled WGS sequence"/>
</dbReference>
<dbReference type="AlphaFoldDB" id="A0A815FY09"/>
<dbReference type="Pfam" id="PF08659">
    <property type="entry name" value="KR"/>
    <property type="match status" value="1"/>
</dbReference>
<dbReference type="InterPro" id="IPR020806">
    <property type="entry name" value="PKS_PP-bd"/>
</dbReference>
<dbReference type="EMBL" id="CAJOBE010013964">
    <property type="protein sequence ID" value="CAF4171943.1"/>
    <property type="molecule type" value="Genomic_DNA"/>
</dbReference>
<feature type="domain" description="Carrier" evidence="3">
    <location>
        <begin position="259"/>
        <end position="320"/>
    </location>
</feature>
<organism evidence="5 8">
    <name type="scientific">Rotaria sordida</name>
    <dbReference type="NCBI Taxonomy" id="392033"/>
    <lineage>
        <taxon>Eukaryota</taxon>
        <taxon>Metazoa</taxon>
        <taxon>Spiralia</taxon>
        <taxon>Gnathifera</taxon>
        <taxon>Rotifera</taxon>
        <taxon>Eurotatoria</taxon>
        <taxon>Bdelloidea</taxon>
        <taxon>Philodinida</taxon>
        <taxon>Philodinidae</taxon>
        <taxon>Rotaria</taxon>
    </lineage>
</organism>
<protein>
    <recommendedName>
        <fullName evidence="3">Carrier domain-containing protein</fullName>
    </recommendedName>
</protein>
<dbReference type="OrthoDB" id="10050735at2759"/>
<dbReference type="InterPro" id="IPR009081">
    <property type="entry name" value="PP-bd_ACP"/>
</dbReference>
<dbReference type="EMBL" id="CAJOAX010008875">
    <property type="protein sequence ID" value="CAF4044370.1"/>
    <property type="molecule type" value="Genomic_DNA"/>
</dbReference>
<dbReference type="InterPro" id="IPR036291">
    <property type="entry name" value="NAD(P)-bd_dom_sf"/>
</dbReference>
<dbReference type="SMART" id="SM00822">
    <property type="entry name" value="PKS_KR"/>
    <property type="match status" value="1"/>
</dbReference>
<dbReference type="Gene3D" id="3.40.50.720">
    <property type="entry name" value="NAD(P)-binding Rossmann-like Domain"/>
    <property type="match status" value="1"/>
</dbReference>
<evidence type="ECO:0000313" key="7">
    <source>
        <dbReference type="EMBL" id="CAF4171943.1"/>
    </source>
</evidence>